<evidence type="ECO:0000313" key="2">
    <source>
        <dbReference type="EMBL" id="OFD80021.1"/>
    </source>
</evidence>
<dbReference type="GO" id="GO:0016020">
    <property type="term" value="C:membrane"/>
    <property type="evidence" value="ECO:0007669"/>
    <property type="project" value="TreeGrafter"/>
</dbReference>
<dbReference type="PANTHER" id="PTHR43798:SF28">
    <property type="entry name" value="AB HYDROLASE-1 DOMAIN-CONTAINING PROTEIN"/>
    <property type="match status" value="1"/>
</dbReference>
<reference evidence="2 3" key="1">
    <citation type="submission" date="2016-05" db="EMBL/GenBank/DDBJ databases">
        <title>Bacillus thuringiensis and Bacillus weihenstephanensis as novel biocontrol agents of wilt causing Verticillium species.</title>
        <authorList>
            <person name="Hollensteiner J."/>
            <person name="Wemheuer F."/>
            <person name="Harting R."/>
            <person name="Kolarzyk A."/>
            <person name="Diaz-Valerio S."/>
            <person name="Poehlein A."/>
            <person name="Brzuszkiewicz E."/>
            <person name="Nesemann K."/>
            <person name="Braus-Stromeyer S."/>
            <person name="Braus G."/>
            <person name="Daniel R."/>
            <person name="Liesegang H."/>
        </authorList>
    </citation>
    <scope>NUCLEOTIDE SEQUENCE [LARGE SCALE GENOMIC DNA]</scope>
    <source>
        <strain evidence="2 3">GOE8</strain>
    </source>
</reference>
<dbReference type="PATRIC" id="fig|86662.25.peg.2463"/>
<dbReference type="SUPFAM" id="SSF53474">
    <property type="entry name" value="alpha/beta-Hydrolases"/>
    <property type="match status" value="1"/>
</dbReference>
<dbReference type="RefSeq" id="WP_070142805.1">
    <property type="nucleotide sequence ID" value="NZ_LXLT01000026.1"/>
</dbReference>
<feature type="domain" description="AB hydrolase-1" evidence="1">
    <location>
        <begin position="28"/>
        <end position="146"/>
    </location>
</feature>
<name>A0A1E8B8N8_BACMY</name>
<organism evidence="2 3">
    <name type="scientific">Bacillus mycoides</name>
    <dbReference type="NCBI Taxonomy" id="1405"/>
    <lineage>
        <taxon>Bacteria</taxon>
        <taxon>Bacillati</taxon>
        <taxon>Bacillota</taxon>
        <taxon>Bacilli</taxon>
        <taxon>Bacillales</taxon>
        <taxon>Bacillaceae</taxon>
        <taxon>Bacillus</taxon>
        <taxon>Bacillus cereus group</taxon>
    </lineage>
</organism>
<dbReference type="Gene3D" id="3.40.50.1820">
    <property type="entry name" value="alpha/beta hydrolase"/>
    <property type="match status" value="1"/>
</dbReference>
<accession>A0A1E8B8N8</accession>
<dbReference type="EMBL" id="LXLT01000026">
    <property type="protein sequence ID" value="OFD80021.1"/>
    <property type="molecule type" value="Genomic_DNA"/>
</dbReference>
<dbReference type="InterPro" id="IPR050266">
    <property type="entry name" value="AB_hydrolase_sf"/>
</dbReference>
<dbReference type="Proteomes" id="UP000175706">
    <property type="component" value="Unassembled WGS sequence"/>
</dbReference>
<gene>
    <name evidence="2" type="ORF">BWGOE8_24440</name>
</gene>
<comment type="caution">
    <text evidence="2">The sequence shown here is derived from an EMBL/GenBank/DDBJ whole genome shotgun (WGS) entry which is preliminary data.</text>
</comment>
<proteinExistence type="predicted"/>
<evidence type="ECO:0000259" key="1">
    <source>
        <dbReference type="Pfam" id="PF00561"/>
    </source>
</evidence>
<dbReference type="PANTHER" id="PTHR43798">
    <property type="entry name" value="MONOACYLGLYCEROL LIPASE"/>
    <property type="match status" value="1"/>
</dbReference>
<dbReference type="InterPro" id="IPR029058">
    <property type="entry name" value="AB_hydrolase_fold"/>
</dbReference>
<dbReference type="AlphaFoldDB" id="A0A1E8B8N8"/>
<sequence>MVECIEEYVQVDNFKIYTKIFQGKKLQPVIIMEAGYGDYSKAWDHIAEELTKYGTVLTYDRAGLGKSDNSSKRRISSEMVKDLRDCLKQLQLSPPYIFVGHSFGGINARLFTDFYPEDMLGIVLVDSTPENYKEDFLPIMSSEFQEAYYKQFIYESPYEEFMYSLGEVGKHRKSMKDIPLVVLAAGKKAFYSEEAQMKWLQLQEELLQLSTNNKFIIAENSGHYIQKDEPHYVIDAVKWIIDMEIDKCADFISIQLASKE</sequence>
<dbReference type="InterPro" id="IPR000073">
    <property type="entry name" value="AB_hydrolase_1"/>
</dbReference>
<protein>
    <recommendedName>
        <fullName evidence="1">AB hydrolase-1 domain-containing protein</fullName>
    </recommendedName>
</protein>
<dbReference type="Pfam" id="PF00561">
    <property type="entry name" value="Abhydrolase_1"/>
    <property type="match status" value="1"/>
</dbReference>
<evidence type="ECO:0000313" key="3">
    <source>
        <dbReference type="Proteomes" id="UP000175706"/>
    </source>
</evidence>